<evidence type="ECO:0000256" key="3">
    <source>
        <dbReference type="ARBA" id="ARBA00022801"/>
    </source>
</evidence>
<dbReference type="GO" id="GO:0045493">
    <property type="term" value="P:xylan catabolic process"/>
    <property type="evidence" value="ECO:0007669"/>
    <property type="project" value="UniProtKB-KW"/>
</dbReference>
<dbReference type="SUPFAM" id="SSF75005">
    <property type="entry name" value="Arabinanase/levansucrase/invertase"/>
    <property type="match status" value="1"/>
</dbReference>
<dbReference type="PANTHER" id="PTHR43772:SF2">
    <property type="entry name" value="PUTATIVE (AFU_ORTHOLOGUE AFUA_2G04480)-RELATED"/>
    <property type="match status" value="1"/>
</dbReference>
<gene>
    <name evidence="9" type="ORF">BZG01_10740</name>
</gene>
<evidence type="ECO:0000256" key="4">
    <source>
        <dbReference type="ARBA" id="ARBA00023277"/>
    </source>
</evidence>
<dbReference type="PROSITE" id="PS51257">
    <property type="entry name" value="PROKAR_LIPOPROTEIN"/>
    <property type="match status" value="1"/>
</dbReference>
<protein>
    <recommendedName>
        <fullName evidence="11">Glycosyl hydrolase family 43</fullName>
    </recommendedName>
</protein>
<dbReference type="GO" id="GO:0004553">
    <property type="term" value="F:hydrolase activity, hydrolyzing O-glycosyl compounds"/>
    <property type="evidence" value="ECO:0007669"/>
    <property type="project" value="InterPro"/>
</dbReference>
<dbReference type="PANTHER" id="PTHR43772">
    <property type="entry name" value="ENDO-1,4-BETA-XYLANASE"/>
    <property type="match status" value="1"/>
</dbReference>
<keyword evidence="4" id="KW-0119">Carbohydrate metabolism</keyword>
<comment type="similarity">
    <text evidence="1 8">Belongs to the glycosyl hydrolase 43 family.</text>
</comment>
<evidence type="ECO:0000256" key="6">
    <source>
        <dbReference type="PIRSR" id="PIRSR606710-1"/>
    </source>
</evidence>
<name>A0A2N3I865_9BACT</name>
<evidence type="ECO:0000256" key="5">
    <source>
        <dbReference type="ARBA" id="ARBA00023295"/>
    </source>
</evidence>
<sequence length="325" mass="36694">MNDRKTKNCLLLILIIAGISACSRQEAKIISNPIVDGYFADPSIVFYEGKYFIYATIDPWGGEELAVFETVDFLQFEQKHINWPTKQACTSPTSGNDMVWAPSVVQGTDGKFYMYVSVGNEIWAGSAEHPLGPWKNAKEDGTPLIPGNMIPGYHMIDAECFIDDDNQAYQYWGSGLNWVNGKCFMVPLAANMVDFQKEPTDVTPPNYFEGPVMMKKNGTYYLMYSNGKAIDHTYNVRYATAKSPWGPFEEGSNSPILKTSADSTTYGPGHHCLFSRDGQDYMLYHRIFPQKEDYVLRQLCLDSLNFDSQENIKNVKPQGVEPFIH</sequence>
<evidence type="ECO:0008006" key="11">
    <source>
        <dbReference type="Google" id="ProtNLM"/>
    </source>
</evidence>
<dbReference type="EMBL" id="MVDE01000014">
    <property type="protein sequence ID" value="PKQ66497.1"/>
    <property type="molecule type" value="Genomic_DNA"/>
</dbReference>
<feature type="site" description="Important for catalytic activity, responsible for pKa modulation of the active site Glu and correct orientation of both the proton donor and substrate" evidence="7">
    <location>
        <position position="157"/>
    </location>
</feature>
<dbReference type="AlphaFoldDB" id="A0A2N3I865"/>
<keyword evidence="5 8" id="KW-0326">Glycosidase</keyword>
<keyword evidence="3 8" id="KW-0378">Hydrolase</keyword>
<accession>A0A2N3I865</accession>
<feature type="active site" description="Proton donor" evidence="6">
    <location>
        <position position="209"/>
    </location>
</feature>
<keyword evidence="2" id="KW-0624">Polysaccharide degradation</keyword>
<keyword evidence="2" id="KW-0858">Xylan degradation</keyword>
<evidence type="ECO:0000256" key="1">
    <source>
        <dbReference type="ARBA" id="ARBA00009865"/>
    </source>
</evidence>
<proteinExistence type="inferred from homology"/>
<dbReference type="RefSeq" id="WP_101309845.1">
    <property type="nucleotide sequence ID" value="NZ_MVDE01000014.1"/>
</dbReference>
<dbReference type="CDD" id="cd18608">
    <property type="entry name" value="GH43_F5-8_typeC-like"/>
    <property type="match status" value="1"/>
</dbReference>
<organism evidence="9 10">
    <name type="scientific">Labilibaculum manganireducens</name>
    <dbReference type="NCBI Taxonomy" id="1940525"/>
    <lineage>
        <taxon>Bacteria</taxon>
        <taxon>Pseudomonadati</taxon>
        <taxon>Bacteroidota</taxon>
        <taxon>Bacteroidia</taxon>
        <taxon>Marinilabiliales</taxon>
        <taxon>Marinifilaceae</taxon>
        <taxon>Labilibaculum</taxon>
    </lineage>
</organism>
<evidence type="ECO:0000256" key="8">
    <source>
        <dbReference type="RuleBase" id="RU361187"/>
    </source>
</evidence>
<dbReference type="InterPro" id="IPR006710">
    <property type="entry name" value="Glyco_hydro_43"/>
</dbReference>
<evidence type="ECO:0000256" key="7">
    <source>
        <dbReference type="PIRSR" id="PIRSR606710-2"/>
    </source>
</evidence>
<evidence type="ECO:0000313" key="10">
    <source>
        <dbReference type="Proteomes" id="UP000233618"/>
    </source>
</evidence>
<dbReference type="InterPro" id="IPR023296">
    <property type="entry name" value="Glyco_hydro_beta-prop_sf"/>
</dbReference>
<reference evidence="9 10" key="1">
    <citation type="journal article" date="2017" name="Front. Microbiol.">
        <title>Labilibaculum manganireducens gen. nov., sp. nov. and Labilibaculum filiforme sp. nov., Novel Bacteroidetes Isolated from Subsurface Sediments of the Baltic Sea.</title>
        <authorList>
            <person name="Vandieken V."/>
            <person name="Marshall I.P."/>
            <person name="Niemann H."/>
            <person name="Engelen B."/>
            <person name="Cypionka H."/>
        </authorList>
    </citation>
    <scope>NUCLEOTIDE SEQUENCE [LARGE SCALE GENOMIC DNA]</scope>
    <source>
        <strain evidence="9 10">59.10-2M</strain>
    </source>
</reference>
<evidence type="ECO:0000256" key="2">
    <source>
        <dbReference type="ARBA" id="ARBA00022651"/>
    </source>
</evidence>
<dbReference type="InterPro" id="IPR052176">
    <property type="entry name" value="Glycosyl_Hydrlase_43_Enz"/>
</dbReference>
<keyword evidence="10" id="KW-1185">Reference proteome</keyword>
<dbReference type="Gene3D" id="2.115.10.20">
    <property type="entry name" value="Glycosyl hydrolase domain, family 43"/>
    <property type="match status" value="1"/>
</dbReference>
<dbReference type="Proteomes" id="UP000233618">
    <property type="component" value="Unassembled WGS sequence"/>
</dbReference>
<feature type="active site" description="Proton acceptor" evidence="6">
    <location>
        <position position="41"/>
    </location>
</feature>
<evidence type="ECO:0000313" key="9">
    <source>
        <dbReference type="EMBL" id="PKQ66497.1"/>
    </source>
</evidence>
<comment type="caution">
    <text evidence="9">The sequence shown here is derived from an EMBL/GenBank/DDBJ whole genome shotgun (WGS) entry which is preliminary data.</text>
</comment>
<dbReference type="Pfam" id="PF04616">
    <property type="entry name" value="Glyco_hydro_43"/>
    <property type="match status" value="1"/>
</dbReference>